<organism evidence="2 3">
    <name type="scientific">Streptosporangium becharense</name>
    <dbReference type="NCBI Taxonomy" id="1816182"/>
    <lineage>
        <taxon>Bacteria</taxon>
        <taxon>Bacillati</taxon>
        <taxon>Actinomycetota</taxon>
        <taxon>Actinomycetes</taxon>
        <taxon>Streptosporangiales</taxon>
        <taxon>Streptosporangiaceae</taxon>
        <taxon>Streptosporangium</taxon>
    </lineage>
</organism>
<dbReference type="EMBL" id="JACHMP010000001">
    <property type="protein sequence ID" value="MBB5819235.1"/>
    <property type="molecule type" value="Genomic_DNA"/>
</dbReference>
<evidence type="ECO:0000313" key="3">
    <source>
        <dbReference type="Proteomes" id="UP000540685"/>
    </source>
</evidence>
<dbReference type="AlphaFoldDB" id="A0A7W9MFX0"/>
<proteinExistence type="predicted"/>
<dbReference type="Proteomes" id="UP000540685">
    <property type="component" value="Unassembled WGS sequence"/>
</dbReference>
<name>A0A7W9MFX0_9ACTN</name>
<accession>A0A7W9MFX0</accession>
<evidence type="ECO:0000256" key="1">
    <source>
        <dbReference type="SAM" id="MobiDB-lite"/>
    </source>
</evidence>
<reference evidence="2 3" key="1">
    <citation type="submission" date="2020-08" db="EMBL/GenBank/DDBJ databases">
        <title>Sequencing the genomes of 1000 actinobacteria strains.</title>
        <authorList>
            <person name="Klenk H.-P."/>
        </authorList>
    </citation>
    <scope>NUCLEOTIDE SEQUENCE [LARGE SCALE GENOMIC DNA]</scope>
    <source>
        <strain evidence="2 3">DSM 46887</strain>
    </source>
</reference>
<keyword evidence="3" id="KW-1185">Reference proteome</keyword>
<evidence type="ECO:0000313" key="2">
    <source>
        <dbReference type="EMBL" id="MBB5819235.1"/>
    </source>
</evidence>
<feature type="region of interest" description="Disordered" evidence="1">
    <location>
        <begin position="1"/>
        <end position="31"/>
    </location>
</feature>
<gene>
    <name evidence="2" type="ORF">F4562_002297</name>
</gene>
<protein>
    <submittedName>
        <fullName evidence="2">Uncharacterized protein</fullName>
    </submittedName>
</protein>
<feature type="compositionally biased region" description="Basic and acidic residues" evidence="1">
    <location>
        <begin position="7"/>
        <end position="31"/>
    </location>
</feature>
<sequence>MTVLVRPRTDRVIGEGRLTRPGTDRAMEKER</sequence>
<comment type="caution">
    <text evidence="2">The sequence shown here is derived from an EMBL/GenBank/DDBJ whole genome shotgun (WGS) entry which is preliminary data.</text>
</comment>